<dbReference type="Proteomes" id="UP000664277">
    <property type="component" value="Unassembled WGS sequence"/>
</dbReference>
<evidence type="ECO:0000313" key="9">
    <source>
        <dbReference type="EMBL" id="MBN8658893.1"/>
    </source>
</evidence>
<feature type="transmembrane region" description="Helical" evidence="8">
    <location>
        <begin position="12"/>
        <end position="28"/>
    </location>
</feature>
<dbReference type="PANTHER" id="PTHR11434:SF16">
    <property type="entry name" value="NADH-UBIQUINONE OXIDOREDUCTASE CHAIN 4L"/>
    <property type="match status" value="1"/>
</dbReference>
<evidence type="ECO:0000256" key="7">
    <source>
        <dbReference type="ARBA" id="ARBA00023136"/>
    </source>
</evidence>
<dbReference type="InterPro" id="IPR001133">
    <property type="entry name" value="NADH_UbQ_OxRdtase_chain4L/K"/>
</dbReference>
<comment type="caution">
    <text evidence="9">The sequence shown here is derived from an EMBL/GenBank/DDBJ whole genome shotgun (WGS) entry which is preliminary data.</text>
</comment>
<keyword evidence="9" id="KW-0560">Oxidoreductase</keyword>
<sequence>MLTFYQAPLVKYLVLAAVLFAMGVYGMCKSRNAVRVLMSIELMLNAVNINLIAFSRYVDPTQLKGQLFAIFILTVAAAEAAVGLAIVLSLYRNTSTVDMDKFNILKY</sequence>
<dbReference type="GO" id="GO:0050136">
    <property type="term" value="F:NADH dehydrogenase (quinone) (non-electrogenic) activity"/>
    <property type="evidence" value="ECO:0007669"/>
    <property type="project" value="UniProtKB-UniRule"/>
</dbReference>
<dbReference type="NCBIfam" id="NF004321">
    <property type="entry name" value="PRK05715.1-3"/>
    <property type="match status" value="1"/>
</dbReference>
<evidence type="ECO:0000256" key="8">
    <source>
        <dbReference type="HAMAP-Rule" id="MF_01456"/>
    </source>
</evidence>
<dbReference type="GO" id="GO:0042773">
    <property type="term" value="P:ATP synthesis coupled electron transport"/>
    <property type="evidence" value="ECO:0007669"/>
    <property type="project" value="InterPro"/>
</dbReference>
<comment type="catalytic activity">
    <reaction evidence="8">
        <text>a quinone + NADH + 5 H(+)(in) = a quinol + NAD(+) + 4 H(+)(out)</text>
        <dbReference type="Rhea" id="RHEA:57888"/>
        <dbReference type="ChEBI" id="CHEBI:15378"/>
        <dbReference type="ChEBI" id="CHEBI:24646"/>
        <dbReference type="ChEBI" id="CHEBI:57540"/>
        <dbReference type="ChEBI" id="CHEBI:57945"/>
        <dbReference type="ChEBI" id="CHEBI:132124"/>
    </reaction>
</comment>
<keyword evidence="4 8" id="KW-0812">Transmembrane</keyword>
<name>A0A8J7PF72_9BACT</name>
<dbReference type="PANTHER" id="PTHR11434">
    <property type="entry name" value="NADH-UBIQUINONE OXIDOREDUCTASE SUBUNIT ND4L"/>
    <property type="match status" value="1"/>
</dbReference>
<dbReference type="InterPro" id="IPR039428">
    <property type="entry name" value="NUOK/Mnh_C1-like"/>
</dbReference>
<dbReference type="GO" id="GO:0030964">
    <property type="term" value="C:NADH dehydrogenase complex"/>
    <property type="evidence" value="ECO:0007669"/>
    <property type="project" value="TreeGrafter"/>
</dbReference>
<evidence type="ECO:0000313" key="10">
    <source>
        <dbReference type="Proteomes" id="UP000664277"/>
    </source>
</evidence>
<comment type="subunit">
    <text evidence="8">NDH-1 is composed of 14 different subunits. Subunits NuoA, H, J, K, L, M, N constitute the membrane sector of the complex.</text>
</comment>
<keyword evidence="8" id="KW-0830">Ubiquinone</keyword>
<evidence type="ECO:0000256" key="5">
    <source>
        <dbReference type="ARBA" id="ARBA00022719"/>
    </source>
</evidence>
<keyword evidence="6 8" id="KW-1133">Transmembrane helix</keyword>
<keyword evidence="7 8" id="KW-0472">Membrane</keyword>
<dbReference type="Gene3D" id="1.10.287.3510">
    <property type="match status" value="1"/>
</dbReference>
<dbReference type="EMBL" id="JAFLCK010000001">
    <property type="protein sequence ID" value="MBN8658893.1"/>
    <property type="molecule type" value="Genomic_DNA"/>
</dbReference>
<dbReference type="HAMAP" id="MF_01456">
    <property type="entry name" value="NDH1_NuoK"/>
    <property type="match status" value="1"/>
</dbReference>
<organism evidence="9 10">
    <name type="scientific">Candidatus Obscuribacter phosphatis</name>
    <dbReference type="NCBI Taxonomy" id="1906157"/>
    <lineage>
        <taxon>Bacteria</taxon>
        <taxon>Bacillati</taxon>
        <taxon>Candidatus Melainabacteria</taxon>
        <taxon>Candidatus Obscuribacterales</taxon>
        <taxon>Candidatus Obscuribacteraceae</taxon>
        <taxon>Candidatus Obscuribacter</taxon>
    </lineage>
</organism>
<dbReference type="GO" id="GO:0048038">
    <property type="term" value="F:quinone binding"/>
    <property type="evidence" value="ECO:0007669"/>
    <property type="project" value="UniProtKB-KW"/>
</dbReference>
<comment type="subcellular location">
    <subcellularLocation>
        <location evidence="8">Cell membrane</location>
        <topology evidence="8">Multi-pass membrane protein</topology>
    </subcellularLocation>
    <subcellularLocation>
        <location evidence="1">Membrane</location>
        <topology evidence="1">Multi-pass membrane protein</topology>
    </subcellularLocation>
</comment>
<dbReference type="Pfam" id="PF00420">
    <property type="entry name" value="Oxidored_q2"/>
    <property type="match status" value="1"/>
</dbReference>
<dbReference type="NCBIfam" id="NF004320">
    <property type="entry name" value="PRK05715.1-2"/>
    <property type="match status" value="1"/>
</dbReference>
<evidence type="ECO:0000256" key="3">
    <source>
        <dbReference type="ARBA" id="ARBA00022448"/>
    </source>
</evidence>
<comment type="similarity">
    <text evidence="2 8">Belongs to the complex I subunit 4L family.</text>
</comment>
<protein>
    <recommendedName>
        <fullName evidence="8">NADH-quinone oxidoreductase subunit K</fullName>
        <ecNumber evidence="8">7.1.1.-</ecNumber>
    </recommendedName>
    <alternativeName>
        <fullName evidence="8">NADH dehydrogenase I subunit K</fullName>
    </alternativeName>
    <alternativeName>
        <fullName evidence="8">NDH-1 subunit K</fullName>
    </alternativeName>
</protein>
<keyword evidence="8" id="KW-1278">Translocase</keyword>
<dbReference type="AlphaFoldDB" id="A0A8J7PF72"/>
<dbReference type="GO" id="GO:0005886">
    <property type="term" value="C:plasma membrane"/>
    <property type="evidence" value="ECO:0007669"/>
    <property type="project" value="UniProtKB-SubCell"/>
</dbReference>
<proteinExistence type="inferred from homology"/>
<dbReference type="NCBIfam" id="NF004322">
    <property type="entry name" value="PRK05715.1-4"/>
    <property type="match status" value="1"/>
</dbReference>
<keyword evidence="8" id="KW-0520">NAD</keyword>
<keyword evidence="5 8" id="KW-0874">Quinone</keyword>
<feature type="transmembrane region" description="Helical" evidence="8">
    <location>
        <begin position="67"/>
        <end position="91"/>
    </location>
</feature>
<dbReference type="NCBIfam" id="NF004323">
    <property type="entry name" value="PRK05715.1-5"/>
    <property type="match status" value="1"/>
</dbReference>
<evidence type="ECO:0000256" key="2">
    <source>
        <dbReference type="ARBA" id="ARBA00010519"/>
    </source>
</evidence>
<evidence type="ECO:0000256" key="6">
    <source>
        <dbReference type="ARBA" id="ARBA00022989"/>
    </source>
</evidence>
<evidence type="ECO:0000256" key="1">
    <source>
        <dbReference type="ARBA" id="ARBA00004141"/>
    </source>
</evidence>
<gene>
    <name evidence="8 9" type="primary">nuoK</name>
    <name evidence="9" type="ORF">J0M35_00910</name>
</gene>
<keyword evidence="3 8" id="KW-0813">Transport</keyword>
<reference evidence="9" key="1">
    <citation type="submission" date="2021-02" db="EMBL/GenBank/DDBJ databases">
        <title>Genome-Resolved Metagenomics of a Microbial Community Performing Photosynthetic Biological Nutrient Removal.</title>
        <authorList>
            <person name="Mcdaniel E.A."/>
        </authorList>
    </citation>
    <scope>NUCLEOTIDE SEQUENCE</scope>
    <source>
        <strain evidence="9">UWPOB_OBS1</strain>
    </source>
</reference>
<accession>A0A8J7PF72</accession>
<dbReference type="EC" id="7.1.1.-" evidence="8"/>
<keyword evidence="8" id="KW-1003">Cell membrane</keyword>
<comment type="function">
    <text evidence="8">NDH-1 shuttles electrons from NADH, via FMN and iron-sulfur (Fe-S) centers, to quinones in the respiratory chain. The immediate electron acceptor for the enzyme in this species is believed to be ubiquinone. Couples the redox reaction to proton translocation (for every two electrons transferred, four hydrogen ions are translocated across the cytoplasmic membrane), and thus conserves the redox energy in a proton gradient.</text>
</comment>
<dbReference type="FunFam" id="1.10.287.3510:FF:000001">
    <property type="entry name" value="NADH-quinone oxidoreductase subunit K"/>
    <property type="match status" value="1"/>
</dbReference>
<feature type="transmembrane region" description="Helical" evidence="8">
    <location>
        <begin position="35"/>
        <end position="55"/>
    </location>
</feature>
<evidence type="ECO:0000256" key="4">
    <source>
        <dbReference type="ARBA" id="ARBA00022692"/>
    </source>
</evidence>